<dbReference type="Proteomes" id="UP000838672">
    <property type="component" value="Unassembled WGS sequence"/>
</dbReference>
<evidence type="ECO:0000313" key="6">
    <source>
        <dbReference type="EMBL" id="CAH0534322.1"/>
    </source>
</evidence>
<dbReference type="Pfam" id="PF00126">
    <property type="entry name" value="HTH_1"/>
    <property type="match status" value="1"/>
</dbReference>
<dbReference type="InterPro" id="IPR005119">
    <property type="entry name" value="LysR_subst-bd"/>
</dbReference>
<dbReference type="SUPFAM" id="SSF46785">
    <property type="entry name" value="Winged helix' DNA-binding domain"/>
    <property type="match status" value="1"/>
</dbReference>
<dbReference type="EMBL" id="CAKLDI010000001">
    <property type="protein sequence ID" value="CAH0534322.1"/>
    <property type="molecule type" value="Genomic_DNA"/>
</dbReference>
<evidence type="ECO:0000259" key="5">
    <source>
        <dbReference type="PROSITE" id="PS50931"/>
    </source>
</evidence>
<evidence type="ECO:0000256" key="3">
    <source>
        <dbReference type="ARBA" id="ARBA00023125"/>
    </source>
</evidence>
<evidence type="ECO:0000256" key="1">
    <source>
        <dbReference type="ARBA" id="ARBA00009437"/>
    </source>
</evidence>
<dbReference type="NCBIfam" id="NF008294">
    <property type="entry name" value="PRK11074.1"/>
    <property type="match status" value="1"/>
</dbReference>
<reference evidence="6" key="1">
    <citation type="submission" date="2021-11" db="EMBL/GenBank/DDBJ databases">
        <authorList>
            <person name="Rodrigo-Torres L."/>
            <person name="Arahal R. D."/>
            <person name="Lucena T."/>
        </authorList>
    </citation>
    <scope>NUCLEOTIDE SEQUENCE</scope>
    <source>
        <strain evidence="6">CECT 7929</strain>
    </source>
</reference>
<keyword evidence="2" id="KW-0805">Transcription regulation</keyword>
<name>A0ABN8DWB6_9VIBR</name>
<feature type="domain" description="HTH lysR-type" evidence="5">
    <location>
        <begin position="2"/>
        <end position="59"/>
    </location>
</feature>
<dbReference type="PANTHER" id="PTHR30126">
    <property type="entry name" value="HTH-TYPE TRANSCRIPTIONAL REGULATOR"/>
    <property type="match status" value="1"/>
</dbReference>
<evidence type="ECO:0000256" key="2">
    <source>
        <dbReference type="ARBA" id="ARBA00023015"/>
    </source>
</evidence>
<evidence type="ECO:0000313" key="7">
    <source>
        <dbReference type="Proteomes" id="UP000838672"/>
    </source>
</evidence>
<sequence length="299" mass="33782">MFSVQSLELVDMVARLGSFSAAAQALNKVPSAVSYNIRQIEQQLDVVLFRRLPRHVELTPAGELFVQEARGLLRQMAEIRSQTQRMAQGWQDKVCLTLDNVVKLERLKQLIDDFYRTFPFAELQINMEVFNGTWEALAQQRADIVIGATAAIPVSGDYGVVDMGELNWTFVLAADHPLAEMDVLTESDVSQYSAICLDDTSRELPKRHTWHYPQQRRLLLPNWFSAIHCLRQGVGVGYMPSHIAAPLLASGELVARQLPESLPPSRCCMAWRQAPNNKLVQWLVSYLGNSAQLYQDWLA</sequence>
<dbReference type="Pfam" id="PF03466">
    <property type="entry name" value="LysR_substrate"/>
    <property type="match status" value="1"/>
</dbReference>
<protein>
    <submittedName>
        <fullName evidence="6">HTH-type transcriptional activator AllS</fullName>
    </submittedName>
</protein>
<dbReference type="SUPFAM" id="SSF53850">
    <property type="entry name" value="Periplasmic binding protein-like II"/>
    <property type="match status" value="1"/>
</dbReference>
<gene>
    <name evidence="6" type="primary">allS</name>
    <name evidence="6" type="ORF">VST7929_02245</name>
</gene>
<dbReference type="InterPro" id="IPR036388">
    <property type="entry name" value="WH-like_DNA-bd_sf"/>
</dbReference>
<dbReference type="InterPro" id="IPR036390">
    <property type="entry name" value="WH_DNA-bd_sf"/>
</dbReference>
<comment type="caution">
    <text evidence="6">The sequence shown here is derived from an EMBL/GenBank/DDBJ whole genome shotgun (WGS) entry which is preliminary data.</text>
</comment>
<dbReference type="RefSeq" id="WP_237466817.1">
    <property type="nucleotide sequence ID" value="NZ_CAKLDI010000001.1"/>
</dbReference>
<dbReference type="PANTHER" id="PTHR30126:SF18">
    <property type="entry name" value="LYSR FAMILY TRANSCRIPTIONAL REGULATOR"/>
    <property type="match status" value="1"/>
</dbReference>
<comment type="similarity">
    <text evidence="1">Belongs to the LysR transcriptional regulatory family.</text>
</comment>
<dbReference type="Gene3D" id="3.40.190.290">
    <property type="match status" value="1"/>
</dbReference>
<proteinExistence type="inferred from homology"/>
<evidence type="ECO:0000256" key="4">
    <source>
        <dbReference type="ARBA" id="ARBA00023163"/>
    </source>
</evidence>
<dbReference type="PROSITE" id="PS50931">
    <property type="entry name" value="HTH_LYSR"/>
    <property type="match status" value="1"/>
</dbReference>
<keyword evidence="7" id="KW-1185">Reference proteome</keyword>
<organism evidence="6 7">
    <name type="scientific">Vibrio stylophorae</name>
    <dbReference type="NCBI Taxonomy" id="659351"/>
    <lineage>
        <taxon>Bacteria</taxon>
        <taxon>Pseudomonadati</taxon>
        <taxon>Pseudomonadota</taxon>
        <taxon>Gammaproteobacteria</taxon>
        <taxon>Vibrionales</taxon>
        <taxon>Vibrionaceae</taxon>
        <taxon>Vibrio</taxon>
    </lineage>
</organism>
<dbReference type="Gene3D" id="1.10.10.10">
    <property type="entry name" value="Winged helix-like DNA-binding domain superfamily/Winged helix DNA-binding domain"/>
    <property type="match status" value="1"/>
</dbReference>
<dbReference type="InterPro" id="IPR000847">
    <property type="entry name" value="LysR_HTH_N"/>
</dbReference>
<accession>A0ABN8DWB6</accession>
<keyword evidence="3" id="KW-0238">DNA-binding</keyword>
<keyword evidence="4" id="KW-0804">Transcription</keyword>